<name>A0A453QLP3_AEGTS</name>
<protein>
    <submittedName>
        <fullName evidence="2">Uncharacterized protein</fullName>
    </submittedName>
</protein>
<dbReference type="Gramene" id="AET7Gv20224500.1">
    <property type="protein sequence ID" value="AET7Gv20224500.1"/>
    <property type="gene ID" value="AET7Gv20224500"/>
</dbReference>
<dbReference type="AlphaFoldDB" id="A0A453QLP3"/>
<proteinExistence type="predicted"/>
<reference evidence="2" key="4">
    <citation type="submission" date="2019-03" db="UniProtKB">
        <authorList>
            <consortium name="EnsemblPlants"/>
        </authorList>
    </citation>
    <scope>IDENTIFICATION</scope>
</reference>
<feature type="region of interest" description="Disordered" evidence="1">
    <location>
        <begin position="1"/>
        <end position="47"/>
    </location>
</feature>
<organism evidence="2 3">
    <name type="scientific">Aegilops tauschii subsp. strangulata</name>
    <name type="common">Goatgrass</name>
    <dbReference type="NCBI Taxonomy" id="200361"/>
    <lineage>
        <taxon>Eukaryota</taxon>
        <taxon>Viridiplantae</taxon>
        <taxon>Streptophyta</taxon>
        <taxon>Embryophyta</taxon>
        <taxon>Tracheophyta</taxon>
        <taxon>Spermatophyta</taxon>
        <taxon>Magnoliopsida</taxon>
        <taxon>Liliopsida</taxon>
        <taxon>Poales</taxon>
        <taxon>Poaceae</taxon>
        <taxon>BOP clade</taxon>
        <taxon>Pooideae</taxon>
        <taxon>Triticodae</taxon>
        <taxon>Triticeae</taxon>
        <taxon>Triticinae</taxon>
        <taxon>Aegilops</taxon>
    </lineage>
</organism>
<feature type="compositionally biased region" description="Low complexity" evidence="1">
    <location>
        <begin position="14"/>
        <end position="32"/>
    </location>
</feature>
<evidence type="ECO:0000313" key="2">
    <source>
        <dbReference type="EnsemblPlants" id="AET7Gv20224500.1"/>
    </source>
</evidence>
<reference evidence="2" key="3">
    <citation type="journal article" date="2017" name="Nature">
        <title>Genome sequence of the progenitor of the wheat D genome Aegilops tauschii.</title>
        <authorList>
            <person name="Luo M.C."/>
            <person name="Gu Y.Q."/>
            <person name="Puiu D."/>
            <person name="Wang H."/>
            <person name="Twardziok S.O."/>
            <person name="Deal K.R."/>
            <person name="Huo N."/>
            <person name="Zhu T."/>
            <person name="Wang L."/>
            <person name="Wang Y."/>
            <person name="McGuire P.E."/>
            <person name="Liu S."/>
            <person name="Long H."/>
            <person name="Ramasamy R.K."/>
            <person name="Rodriguez J.C."/>
            <person name="Van S.L."/>
            <person name="Yuan L."/>
            <person name="Wang Z."/>
            <person name="Xia Z."/>
            <person name="Xiao L."/>
            <person name="Anderson O.D."/>
            <person name="Ouyang S."/>
            <person name="Liang Y."/>
            <person name="Zimin A.V."/>
            <person name="Pertea G."/>
            <person name="Qi P."/>
            <person name="Bennetzen J.L."/>
            <person name="Dai X."/>
            <person name="Dawson M.W."/>
            <person name="Muller H.G."/>
            <person name="Kugler K."/>
            <person name="Rivarola-Duarte L."/>
            <person name="Spannagl M."/>
            <person name="Mayer K.F.X."/>
            <person name="Lu F.H."/>
            <person name="Bevan M.W."/>
            <person name="Leroy P."/>
            <person name="Li P."/>
            <person name="You F.M."/>
            <person name="Sun Q."/>
            <person name="Liu Z."/>
            <person name="Lyons E."/>
            <person name="Wicker T."/>
            <person name="Salzberg S.L."/>
            <person name="Devos K.M."/>
            <person name="Dvorak J."/>
        </authorList>
    </citation>
    <scope>NUCLEOTIDE SEQUENCE [LARGE SCALE GENOMIC DNA]</scope>
    <source>
        <strain evidence="2">cv. AL8/78</strain>
    </source>
</reference>
<accession>A0A453QLP3</accession>
<reference evidence="3" key="2">
    <citation type="journal article" date="2017" name="Nat. Plants">
        <title>The Aegilops tauschii genome reveals multiple impacts of transposons.</title>
        <authorList>
            <person name="Zhao G."/>
            <person name="Zou C."/>
            <person name="Li K."/>
            <person name="Wang K."/>
            <person name="Li T."/>
            <person name="Gao L."/>
            <person name="Zhang X."/>
            <person name="Wang H."/>
            <person name="Yang Z."/>
            <person name="Liu X."/>
            <person name="Jiang W."/>
            <person name="Mao L."/>
            <person name="Kong X."/>
            <person name="Jiao Y."/>
            <person name="Jia J."/>
        </authorList>
    </citation>
    <scope>NUCLEOTIDE SEQUENCE [LARGE SCALE GENOMIC DNA]</scope>
    <source>
        <strain evidence="3">cv. AL8/78</strain>
    </source>
</reference>
<evidence type="ECO:0000313" key="3">
    <source>
        <dbReference type="Proteomes" id="UP000015105"/>
    </source>
</evidence>
<evidence type="ECO:0000256" key="1">
    <source>
        <dbReference type="SAM" id="MobiDB-lite"/>
    </source>
</evidence>
<dbReference type="Proteomes" id="UP000015105">
    <property type="component" value="Chromosome 7D"/>
</dbReference>
<reference evidence="2" key="5">
    <citation type="journal article" date="2021" name="G3 (Bethesda)">
        <title>Aegilops tauschii genome assembly Aet v5.0 features greater sequence contiguity and improved annotation.</title>
        <authorList>
            <person name="Wang L."/>
            <person name="Zhu T."/>
            <person name="Rodriguez J.C."/>
            <person name="Deal K.R."/>
            <person name="Dubcovsky J."/>
            <person name="McGuire P.E."/>
            <person name="Lux T."/>
            <person name="Spannagl M."/>
            <person name="Mayer K.F.X."/>
            <person name="Baldrich P."/>
            <person name="Meyers B.C."/>
            <person name="Huo N."/>
            <person name="Gu Y.Q."/>
            <person name="Zhou H."/>
            <person name="Devos K.M."/>
            <person name="Bennetzen J.L."/>
            <person name="Unver T."/>
            <person name="Budak H."/>
            <person name="Gulick P.J."/>
            <person name="Galiba G."/>
            <person name="Kalapos B."/>
            <person name="Nelson D.R."/>
            <person name="Li P."/>
            <person name="You F.M."/>
            <person name="Luo M.C."/>
            <person name="Dvorak J."/>
        </authorList>
    </citation>
    <scope>NUCLEOTIDE SEQUENCE [LARGE SCALE GENOMIC DNA]</scope>
    <source>
        <strain evidence="2">cv. AL8/78</strain>
    </source>
</reference>
<dbReference type="EnsemblPlants" id="AET7Gv20224500.1">
    <property type="protein sequence ID" value="AET7Gv20224500.1"/>
    <property type="gene ID" value="AET7Gv20224500"/>
</dbReference>
<sequence>MEMATAACQTGTARSQGVRSRPPPRSRASPSEPDGEGKRRRRWEGRALRGHEIGNTRFMVEDWRSASGADGWAKRSVCHFASAYGKV</sequence>
<reference evidence="3" key="1">
    <citation type="journal article" date="2014" name="Science">
        <title>Ancient hybridizations among the ancestral genomes of bread wheat.</title>
        <authorList>
            <consortium name="International Wheat Genome Sequencing Consortium,"/>
            <person name="Marcussen T."/>
            <person name="Sandve S.R."/>
            <person name="Heier L."/>
            <person name="Spannagl M."/>
            <person name="Pfeifer M."/>
            <person name="Jakobsen K.S."/>
            <person name="Wulff B.B."/>
            <person name="Steuernagel B."/>
            <person name="Mayer K.F."/>
            <person name="Olsen O.A."/>
        </authorList>
    </citation>
    <scope>NUCLEOTIDE SEQUENCE [LARGE SCALE GENOMIC DNA]</scope>
    <source>
        <strain evidence="3">cv. AL8/78</strain>
    </source>
</reference>
<keyword evidence="3" id="KW-1185">Reference proteome</keyword>